<dbReference type="InterPro" id="IPR041700">
    <property type="entry name" value="OMP_b-brl_3"/>
</dbReference>
<dbReference type="Proteomes" id="UP000541425">
    <property type="component" value="Unassembled WGS sequence"/>
</dbReference>
<evidence type="ECO:0000259" key="2">
    <source>
        <dbReference type="Pfam" id="PF14905"/>
    </source>
</evidence>
<dbReference type="RefSeq" id="WP_183696079.1">
    <property type="nucleotide sequence ID" value="NZ_JACICA010000004.1"/>
</dbReference>
<evidence type="ECO:0000313" key="3">
    <source>
        <dbReference type="EMBL" id="MBB3702690.1"/>
    </source>
</evidence>
<protein>
    <recommendedName>
        <fullName evidence="2">Outer membrane protein beta-barrel domain-containing protein</fullName>
    </recommendedName>
</protein>
<dbReference type="SUPFAM" id="SSF49464">
    <property type="entry name" value="Carboxypeptidase regulatory domain-like"/>
    <property type="match status" value="1"/>
</dbReference>
<dbReference type="EMBL" id="JACICA010000004">
    <property type="protein sequence ID" value="MBB3702690.1"/>
    <property type="molecule type" value="Genomic_DNA"/>
</dbReference>
<feature type="signal peptide" evidence="1">
    <location>
        <begin position="1"/>
        <end position="22"/>
    </location>
</feature>
<evidence type="ECO:0000313" key="4">
    <source>
        <dbReference type="Proteomes" id="UP000541425"/>
    </source>
</evidence>
<dbReference type="InterPro" id="IPR008969">
    <property type="entry name" value="CarboxyPept-like_regulatory"/>
</dbReference>
<sequence length="938" mass="106767">MKTLRKIFMVMLLAMLSVSAAADVVVGRVIDALTKQPLEDAVVAVESHVDRISFVINALTDSLGNFSSDAMGMATLRATMVGYKTTIRRFVAGDLGGNDTIHIGDIAIEPSDILLKSAVVQGHAKRFTMRGDTVVFNPAAFNLSEGARLEELIKKLPGVTIKDGQLYWMDKPIRILMNGQPMMANNDLLTQQLPAEAVENIKAYNKASKMKERTGKDDGAEDHVLDITIKPGFLDKWYGTASLTGQTPKRAQVNLDATYLSIHDPVLAVFNWDNLANHVLERSFRYSSIGSYSPFGRQLFGALGYKHQKGEDSQASYISPFLNIGRTDTWQNTHETEETFFPNQDRTFQLTDHYVRKNVFNPKFMLEGEWQPDSANSLSYSFEAGYSKETHIDNTLYGVYSADPYAVVDNPLHSNLPALLAIRTVNSDTRQTTCEDASNVQGKLKWTHFFADKSKLEIGMNAGGKSGVLRQSLNRDISYVSRAPISEVQYGRAPSHSSNLETFVSYDRWFGRNCRLSAKYEYDRGRSFARKDLYRLSDLPSYDGLSPFPQDSLNRVRDVNNSYRRRDVSNSQKISLDATWNVAKFQFFPSLEVQNLHRQLSYLRGRVDTTATRRDWYVRPEFFVHWKIRKGVTLKGGYEYSATPADQLSQIAWVDNTNPLYITEGNPNLKDSYTHHVSLSFLGNIARSVQSFQFTADYRRFVNPIGTLFSYNSTTGVYRSCPINVRGGYNWTFSGSYQRALSDYFTMGGRSSVSLIRSYGYLTATPLTPTPALNRSQQTQFTIHPNLVYEGQKLLLELAGAYTFSYRNNSETFNYNNRLDSYFANVIARYKIPNWTFQTNFRVQGYHGYVVPAMNRPRFIWNSNVDWGFLHGKAHLKLSVDDILNQQRRFFTDISAYSRTETIYGTMHHFASLTFTYHFDAHKTKEGREREKYNRSLR</sequence>
<dbReference type="Pfam" id="PF14905">
    <property type="entry name" value="OMP_b-brl_3"/>
    <property type="match status" value="1"/>
</dbReference>
<feature type="domain" description="Outer membrane protein beta-barrel" evidence="2">
    <location>
        <begin position="620"/>
        <end position="917"/>
    </location>
</feature>
<feature type="chain" id="PRO_5030869209" description="Outer membrane protein beta-barrel domain-containing protein" evidence="1">
    <location>
        <begin position="23"/>
        <end position="938"/>
    </location>
</feature>
<gene>
    <name evidence="3" type="ORF">FHS60_001153</name>
</gene>
<keyword evidence="1" id="KW-0732">Signal</keyword>
<dbReference type="AlphaFoldDB" id="A0A7W5UIW4"/>
<name>A0A7W5UIW4_9BACT</name>
<accession>A0A7W5UIW4</accession>
<reference evidence="3 4" key="1">
    <citation type="submission" date="2020-08" db="EMBL/GenBank/DDBJ databases">
        <title>Genomic Encyclopedia of Type Strains, Phase IV (KMG-IV): sequencing the most valuable type-strain genomes for metagenomic binning, comparative biology and taxonomic classification.</title>
        <authorList>
            <person name="Goeker M."/>
        </authorList>
    </citation>
    <scope>NUCLEOTIDE SEQUENCE [LARGE SCALE GENOMIC DNA]</scope>
    <source>
        <strain evidence="3 4">DSM 22548</strain>
    </source>
</reference>
<dbReference type="SUPFAM" id="SSF56935">
    <property type="entry name" value="Porins"/>
    <property type="match status" value="1"/>
</dbReference>
<organism evidence="3 4">
    <name type="scientific">Alloprevotella rava</name>
    <dbReference type="NCBI Taxonomy" id="671218"/>
    <lineage>
        <taxon>Bacteria</taxon>
        <taxon>Pseudomonadati</taxon>
        <taxon>Bacteroidota</taxon>
        <taxon>Bacteroidia</taxon>
        <taxon>Bacteroidales</taxon>
        <taxon>Prevotellaceae</taxon>
        <taxon>Alloprevotella</taxon>
    </lineage>
</organism>
<evidence type="ECO:0000256" key="1">
    <source>
        <dbReference type="SAM" id="SignalP"/>
    </source>
</evidence>
<comment type="caution">
    <text evidence="3">The sequence shown here is derived from an EMBL/GenBank/DDBJ whole genome shotgun (WGS) entry which is preliminary data.</text>
</comment>
<proteinExistence type="predicted"/>